<feature type="region of interest" description="Disordered" evidence="6">
    <location>
        <begin position="1"/>
        <end position="102"/>
    </location>
</feature>
<dbReference type="GO" id="GO:0015630">
    <property type="term" value="C:microtubule cytoskeleton"/>
    <property type="evidence" value="ECO:0007669"/>
    <property type="project" value="UniProtKB-ARBA"/>
</dbReference>
<evidence type="ECO:0000256" key="1">
    <source>
        <dbReference type="ARBA" id="ARBA00004245"/>
    </source>
</evidence>
<protein>
    <recommendedName>
        <fullName evidence="7">Kinesin motor domain-containing protein</fullName>
    </recommendedName>
</protein>
<evidence type="ECO:0000256" key="5">
    <source>
        <dbReference type="PROSITE-ProRule" id="PRU00283"/>
    </source>
</evidence>
<evidence type="ECO:0000256" key="6">
    <source>
        <dbReference type="SAM" id="MobiDB-lite"/>
    </source>
</evidence>
<comment type="caution">
    <text evidence="5">Lacks conserved residue(s) required for the propagation of feature annotation.</text>
</comment>
<keyword evidence="9" id="KW-1185">Reference proteome</keyword>
<dbReference type="PANTHER" id="PTHR47968:SF65">
    <property type="entry name" value="KINESIN MOTOR DOMAIN-CONTAINING PROTEIN"/>
    <property type="match status" value="1"/>
</dbReference>
<feature type="compositionally biased region" description="Basic and acidic residues" evidence="6">
    <location>
        <begin position="1"/>
        <end position="21"/>
    </location>
</feature>
<keyword evidence="3" id="KW-0067">ATP-binding</keyword>
<dbReference type="PANTHER" id="PTHR47968">
    <property type="entry name" value="CENTROMERE PROTEIN E"/>
    <property type="match status" value="1"/>
</dbReference>
<dbReference type="Gene3D" id="3.40.850.10">
    <property type="entry name" value="Kinesin motor domain"/>
    <property type="match status" value="1"/>
</dbReference>
<proteinExistence type="inferred from homology"/>
<dbReference type="InterPro" id="IPR001752">
    <property type="entry name" value="Kinesin_motor_dom"/>
</dbReference>
<name>A0A9J6FI72_HAELO</name>
<sequence>MKEDKDLLDHARGARVARDRTPTLMQPQRTWRSFFQGVPSRTSPGRPQPVPSAFRRNMARNPLPGLAGPSSRPPLEHRSKVSAPPPTAPRPRRSGPSPPSTWVSVTMSVLPLSEREIRDGSVLRVVDEACLGFFPATQAERFHFEDQRACGGLMRPNKNQTFMFDIVFDESKDEHTTEERLKTLLDGCNCSALAYGAGTEECSGVASLTVSELHHRVDELRSRGQKCHVSVTYFELYSEVVRDLLCPGASPLIARDDPSEDIAITNVSTHGVKAADSLLELRLRDNRNRSQYAPEADAKSSRSHAIYHVYISQTEKVTGTSKNVRASKMSSVDLAGSELVAGISRNNGARLRESSKINLLLLGLGNCVDALSKNMTQRVQYRNSKLTHILKASLGGTFMTATISPFKLSFSETHKTLTHAERAMKKTLLLAKNILRVNLHISVRNCLINAVKQKHGCLKQKLKASPRERKTIQRKLEGCRVYNYELDANVREVEESPRVVTARYEVLAQACTAGSASRTRREVAGVDGTLSVMRAPFCQDVEKNSPVSTTLAQAAEYYGIGAGEIYKTHAQVTRQGWDNEAIVHSALIEKNWRQRMAKTVGILQGTSEDAIKHSEPLDNSLQAEADARLTAKDRFVTLDSEWRANFECCQELLNGASAAGRLQLVKAKLAAQLAVAGTLGSNAPSR</sequence>
<reference evidence="8 9" key="1">
    <citation type="journal article" date="2020" name="Cell">
        <title>Large-Scale Comparative Analyses of Tick Genomes Elucidate Their Genetic Diversity and Vector Capacities.</title>
        <authorList>
            <consortium name="Tick Genome and Microbiome Consortium (TIGMIC)"/>
            <person name="Jia N."/>
            <person name="Wang J."/>
            <person name="Shi W."/>
            <person name="Du L."/>
            <person name="Sun Y."/>
            <person name="Zhan W."/>
            <person name="Jiang J.F."/>
            <person name="Wang Q."/>
            <person name="Zhang B."/>
            <person name="Ji P."/>
            <person name="Bell-Sakyi L."/>
            <person name="Cui X.M."/>
            <person name="Yuan T.T."/>
            <person name="Jiang B.G."/>
            <person name="Yang W.F."/>
            <person name="Lam T.T."/>
            <person name="Chang Q.C."/>
            <person name="Ding S.J."/>
            <person name="Wang X.J."/>
            <person name="Zhu J.G."/>
            <person name="Ruan X.D."/>
            <person name="Zhao L."/>
            <person name="Wei J.T."/>
            <person name="Ye R.Z."/>
            <person name="Que T.C."/>
            <person name="Du C.H."/>
            <person name="Zhou Y.H."/>
            <person name="Cheng J.X."/>
            <person name="Dai P.F."/>
            <person name="Guo W.B."/>
            <person name="Han X.H."/>
            <person name="Huang E.J."/>
            <person name="Li L.F."/>
            <person name="Wei W."/>
            <person name="Gao Y.C."/>
            <person name="Liu J.Z."/>
            <person name="Shao H.Z."/>
            <person name="Wang X."/>
            <person name="Wang C.C."/>
            <person name="Yang T.C."/>
            <person name="Huo Q.B."/>
            <person name="Li W."/>
            <person name="Chen H.Y."/>
            <person name="Chen S.E."/>
            <person name="Zhou L.G."/>
            <person name="Ni X.B."/>
            <person name="Tian J.H."/>
            <person name="Sheng Y."/>
            <person name="Liu T."/>
            <person name="Pan Y.S."/>
            <person name="Xia L.Y."/>
            <person name="Li J."/>
            <person name="Zhao F."/>
            <person name="Cao W.C."/>
        </authorList>
    </citation>
    <scope>NUCLEOTIDE SEQUENCE [LARGE SCALE GENOMIC DNA]</scope>
    <source>
        <strain evidence="8">HaeL-2018</strain>
    </source>
</reference>
<dbReference type="VEuPathDB" id="VectorBase:HLOH_044135"/>
<keyword evidence="4" id="KW-0963">Cytoplasm</keyword>
<dbReference type="OrthoDB" id="6489156at2759"/>
<dbReference type="SMART" id="SM00129">
    <property type="entry name" value="KISc"/>
    <property type="match status" value="1"/>
</dbReference>
<accession>A0A9J6FI72</accession>
<dbReference type="GO" id="GO:0008017">
    <property type="term" value="F:microtubule binding"/>
    <property type="evidence" value="ECO:0007669"/>
    <property type="project" value="InterPro"/>
</dbReference>
<dbReference type="GO" id="GO:0005524">
    <property type="term" value="F:ATP binding"/>
    <property type="evidence" value="ECO:0007669"/>
    <property type="project" value="UniProtKB-KW"/>
</dbReference>
<dbReference type="PRINTS" id="PR00380">
    <property type="entry name" value="KINESINHEAVY"/>
</dbReference>
<dbReference type="SUPFAM" id="SSF52540">
    <property type="entry name" value="P-loop containing nucleoside triphosphate hydrolases"/>
    <property type="match status" value="1"/>
</dbReference>
<evidence type="ECO:0000259" key="7">
    <source>
        <dbReference type="PROSITE" id="PS50067"/>
    </source>
</evidence>
<feature type="compositionally biased region" description="Polar residues" evidence="6">
    <location>
        <begin position="23"/>
        <end position="45"/>
    </location>
</feature>
<dbReference type="GO" id="GO:0003777">
    <property type="term" value="F:microtubule motor activity"/>
    <property type="evidence" value="ECO:0007669"/>
    <property type="project" value="InterPro"/>
</dbReference>
<dbReference type="EMBL" id="JABSTR010000001">
    <property type="protein sequence ID" value="KAH9362643.1"/>
    <property type="molecule type" value="Genomic_DNA"/>
</dbReference>
<feature type="domain" description="Kinesin motor" evidence="7">
    <location>
        <begin position="204"/>
        <end position="426"/>
    </location>
</feature>
<dbReference type="AlphaFoldDB" id="A0A9J6FI72"/>
<keyword evidence="4" id="KW-0206">Cytoskeleton</keyword>
<dbReference type="PROSITE" id="PS50067">
    <property type="entry name" value="KINESIN_MOTOR_2"/>
    <property type="match status" value="1"/>
</dbReference>
<evidence type="ECO:0000313" key="9">
    <source>
        <dbReference type="Proteomes" id="UP000821853"/>
    </source>
</evidence>
<evidence type="ECO:0000256" key="2">
    <source>
        <dbReference type="ARBA" id="ARBA00022741"/>
    </source>
</evidence>
<comment type="caution">
    <text evidence="8">The sequence shown here is derived from an EMBL/GenBank/DDBJ whole genome shotgun (WGS) entry which is preliminary data.</text>
</comment>
<dbReference type="GO" id="GO:0007018">
    <property type="term" value="P:microtubule-based movement"/>
    <property type="evidence" value="ECO:0007669"/>
    <property type="project" value="InterPro"/>
</dbReference>
<organism evidence="8 9">
    <name type="scientific">Haemaphysalis longicornis</name>
    <name type="common">Bush tick</name>
    <dbReference type="NCBI Taxonomy" id="44386"/>
    <lineage>
        <taxon>Eukaryota</taxon>
        <taxon>Metazoa</taxon>
        <taxon>Ecdysozoa</taxon>
        <taxon>Arthropoda</taxon>
        <taxon>Chelicerata</taxon>
        <taxon>Arachnida</taxon>
        <taxon>Acari</taxon>
        <taxon>Parasitiformes</taxon>
        <taxon>Ixodida</taxon>
        <taxon>Ixodoidea</taxon>
        <taxon>Ixodidae</taxon>
        <taxon>Haemaphysalinae</taxon>
        <taxon>Haemaphysalis</taxon>
    </lineage>
</organism>
<dbReference type="InterPro" id="IPR027640">
    <property type="entry name" value="Kinesin-like_fam"/>
</dbReference>
<dbReference type="Proteomes" id="UP000821853">
    <property type="component" value="Chromosome 1"/>
</dbReference>
<evidence type="ECO:0000256" key="3">
    <source>
        <dbReference type="ARBA" id="ARBA00022840"/>
    </source>
</evidence>
<evidence type="ECO:0000256" key="4">
    <source>
        <dbReference type="ARBA" id="ARBA00023212"/>
    </source>
</evidence>
<comment type="similarity">
    <text evidence="5">Belongs to the TRAFAC class myosin-kinesin ATPase superfamily. Kinesin family.</text>
</comment>
<keyword evidence="2" id="KW-0547">Nucleotide-binding</keyword>
<dbReference type="InterPro" id="IPR036961">
    <property type="entry name" value="Kinesin_motor_dom_sf"/>
</dbReference>
<dbReference type="InterPro" id="IPR027417">
    <property type="entry name" value="P-loop_NTPase"/>
</dbReference>
<evidence type="ECO:0000313" key="8">
    <source>
        <dbReference type="EMBL" id="KAH9362643.1"/>
    </source>
</evidence>
<dbReference type="Pfam" id="PF00225">
    <property type="entry name" value="Kinesin"/>
    <property type="match status" value="1"/>
</dbReference>
<gene>
    <name evidence="8" type="ORF">HPB48_001260</name>
</gene>
<comment type="subcellular location">
    <subcellularLocation>
        <location evidence="1">Cytoplasm</location>
        <location evidence="1">Cytoskeleton</location>
    </subcellularLocation>
</comment>